<protein>
    <recommendedName>
        <fullName evidence="1">Tubulin-folding cofactor D C-terminal domain-containing protein</fullName>
    </recommendedName>
</protein>
<evidence type="ECO:0000259" key="1">
    <source>
        <dbReference type="Pfam" id="PF12612"/>
    </source>
</evidence>
<dbReference type="InterPro" id="IPR022577">
    <property type="entry name" value="TBCD_C"/>
</dbReference>
<dbReference type="PANTHER" id="PTHR12658">
    <property type="entry name" value="BETA-TUBULIN COFACTOR D"/>
    <property type="match status" value="1"/>
</dbReference>
<dbReference type="Proteomes" id="UP001476247">
    <property type="component" value="Unassembled WGS sequence"/>
</dbReference>
<organism evidence="2 3">
    <name type="scientific">Helicostylum pulchrum</name>
    <dbReference type="NCBI Taxonomy" id="562976"/>
    <lineage>
        <taxon>Eukaryota</taxon>
        <taxon>Fungi</taxon>
        <taxon>Fungi incertae sedis</taxon>
        <taxon>Mucoromycota</taxon>
        <taxon>Mucoromycotina</taxon>
        <taxon>Mucoromycetes</taxon>
        <taxon>Mucorales</taxon>
        <taxon>Mucorineae</taxon>
        <taxon>Mucoraceae</taxon>
        <taxon>Helicostylum</taxon>
    </lineage>
</organism>
<reference evidence="2 3" key="1">
    <citation type="submission" date="2024-04" db="EMBL/GenBank/DDBJ databases">
        <title>genome sequences of Mucor flavus KT1a and Helicostylum pulchrum KT1b strains isolation_sourced from the surface of a dry-aged beef.</title>
        <authorList>
            <person name="Toyotome T."/>
            <person name="Hosono M."/>
            <person name="Torimaru M."/>
            <person name="Fukuda K."/>
            <person name="Mikami N."/>
        </authorList>
    </citation>
    <scope>NUCLEOTIDE SEQUENCE [LARGE SCALE GENOMIC DNA]</scope>
    <source>
        <strain evidence="2 3">KT1b</strain>
    </source>
</reference>
<name>A0ABP9Y6X9_9FUNG</name>
<proteinExistence type="predicted"/>
<dbReference type="EMBL" id="BAABUJ010000023">
    <property type="protein sequence ID" value="GAA5802593.1"/>
    <property type="molecule type" value="Genomic_DNA"/>
</dbReference>
<keyword evidence="3" id="KW-1185">Reference proteome</keyword>
<accession>A0ABP9Y6X9</accession>
<evidence type="ECO:0000313" key="2">
    <source>
        <dbReference type="EMBL" id="GAA5802593.1"/>
    </source>
</evidence>
<dbReference type="InterPro" id="IPR033162">
    <property type="entry name" value="TBCD"/>
</dbReference>
<dbReference type="PANTHER" id="PTHR12658:SF0">
    <property type="entry name" value="TUBULIN-SPECIFIC CHAPERONE D"/>
    <property type="match status" value="1"/>
</dbReference>
<comment type="caution">
    <text evidence="2">The sequence shown here is derived from an EMBL/GenBank/DDBJ whole genome shotgun (WGS) entry which is preliminary data.</text>
</comment>
<feature type="domain" description="Tubulin-folding cofactor D C-terminal" evidence="1">
    <location>
        <begin position="50"/>
        <end position="81"/>
    </location>
</feature>
<sequence>MHTDQRGDVGSWVRIASMELLNYLLPCIARLDRLDCTQQPKYLSATSTSDFMAALLKQSVERIDKVRSSAGNVLCDLVCLDTYLEFAGHDCLRHYIKE</sequence>
<gene>
    <name evidence="2" type="ORF">HPULCUR_008063</name>
</gene>
<evidence type="ECO:0000313" key="3">
    <source>
        <dbReference type="Proteomes" id="UP001476247"/>
    </source>
</evidence>
<dbReference type="Pfam" id="PF12612">
    <property type="entry name" value="TFCD_C"/>
    <property type="match status" value="1"/>
</dbReference>